<dbReference type="PANTHER" id="PTHR31170:SF21">
    <property type="match status" value="1"/>
</dbReference>
<protein>
    <submittedName>
        <fullName evidence="1">Uncharacterized protein</fullName>
    </submittedName>
</protein>
<evidence type="ECO:0000313" key="1">
    <source>
        <dbReference type="EMBL" id="KAG6403805.1"/>
    </source>
</evidence>
<gene>
    <name evidence="1" type="ORF">SASPL_136037</name>
</gene>
<dbReference type="Proteomes" id="UP000298416">
    <property type="component" value="Unassembled WGS sequence"/>
</dbReference>
<dbReference type="Pfam" id="PF03140">
    <property type="entry name" value="DUF247"/>
    <property type="match status" value="1"/>
</dbReference>
<accession>A0A8X8X0V2</accession>
<dbReference type="AlphaFoldDB" id="A0A8X8X0V2"/>
<sequence length="369" mass="42428">MANESNADDSHTVGIWQVNKDRLASMQQRIANMPRILSGSAGKSFCSIFKVPQSFIDINGRCYFPYIVSVGPYHHGDSRLLIRPVPWPVRPVRPHRAPQFSGASEIFQPIYMYSYFFSPTKLFLLYSNARFLGALLKRRRINLENLLRAVQPLKARSRECYSADIHFSVDEFIEILAVDGCFVIELFRKFGGIVAFEADDPLLSLSWIYSFLLRDLIRLENQIPFFVLQCLFDLTEPAGEEPSPSLQTQALRCFNNILQRSEESVEKFGNLAGKHILDLLRSSFIPADYEEPWERKFTSSHVIHCISKLRRAGIRLKAAEESFLVVRFGRGTMEMPKIAVDDFMYSFLLKCVAYEQCYRCCSKHMTTNV</sequence>
<reference evidence="1" key="2">
    <citation type="submission" date="2020-08" db="EMBL/GenBank/DDBJ databases">
        <title>Plant Genome Project.</title>
        <authorList>
            <person name="Zhang R.-G."/>
        </authorList>
    </citation>
    <scope>NUCLEOTIDE SEQUENCE</scope>
    <source>
        <strain evidence="1">Huo1</strain>
        <tissue evidence="1">Leaf</tissue>
    </source>
</reference>
<dbReference type="PANTHER" id="PTHR31170">
    <property type="entry name" value="BNAC04G53230D PROTEIN"/>
    <property type="match status" value="1"/>
</dbReference>
<organism evidence="1">
    <name type="scientific">Salvia splendens</name>
    <name type="common">Scarlet sage</name>
    <dbReference type="NCBI Taxonomy" id="180675"/>
    <lineage>
        <taxon>Eukaryota</taxon>
        <taxon>Viridiplantae</taxon>
        <taxon>Streptophyta</taxon>
        <taxon>Embryophyta</taxon>
        <taxon>Tracheophyta</taxon>
        <taxon>Spermatophyta</taxon>
        <taxon>Magnoliopsida</taxon>
        <taxon>eudicotyledons</taxon>
        <taxon>Gunneridae</taxon>
        <taxon>Pentapetalae</taxon>
        <taxon>asterids</taxon>
        <taxon>lamiids</taxon>
        <taxon>Lamiales</taxon>
        <taxon>Lamiaceae</taxon>
        <taxon>Nepetoideae</taxon>
        <taxon>Mentheae</taxon>
        <taxon>Salviinae</taxon>
        <taxon>Salvia</taxon>
        <taxon>Salvia subgen. Calosphace</taxon>
        <taxon>core Calosphace</taxon>
    </lineage>
</organism>
<proteinExistence type="predicted"/>
<dbReference type="EMBL" id="PNBA02000013">
    <property type="protein sequence ID" value="KAG6403805.1"/>
    <property type="molecule type" value="Genomic_DNA"/>
</dbReference>
<evidence type="ECO:0000313" key="2">
    <source>
        <dbReference type="Proteomes" id="UP000298416"/>
    </source>
</evidence>
<comment type="caution">
    <text evidence="1">The sequence shown here is derived from an EMBL/GenBank/DDBJ whole genome shotgun (WGS) entry which is preliminary data.</text>
</comment>
<name>A0A8X8X0V2_SALSN</name>
<keyword evidence="2" id="KW-1185">Reference proteome</keyword>
<reference evidence="1" key="1">
    <citation type="submission" date="2018-01" db="EMBL/GenBank/DDBJ databases">
        <authorList>
            <person name="Mao J.F."/>
        </authorList>
    </citation>
    <scope>NUCLEOTIDE SEQUENCE</scope>
    <source>
        <strain evidence="1">Huo1</strain>
        <tissue evidence="1">Leaf</tissue>
    </source>
</reference>
<dbReference type="InterPro" id="IPR004158">
    <property type="entry name" value="DUF247_pln"/>
</dbReference>